<dbReference type="AlphaFoldDB" id="A0A1X7AEG6"/>
<reference evidence="1 2" key="1">
    <citation type="submission" date="2017-03" db="EMBL/GenBank/DDBJ databases">
        <authorList>
            <person name="Afonso C.L."/>
            <person name="Miller P.J."/>
            <person name="Scott M.A."/>
            <person name="Spackman E."/>
            <person name="Goraichik I."/>
            <person name="Dimitrov K.M."/>
            <person name="Suarez D.L."/>
            <person name="Swayne D.E."/>
        </authorList>
    </citation>
    <scope>NUCLEOTIDE SEQUENCE [LARGE SCALE GENOMIC DNA]</scope>
    <source>
        <strain evidence="1">SB41UT1</strain>
    </source>
</reference>
<dbReference type="RefSeq" id="WP_087106390.1">
    <property type="nucleotide sequence ID" value="NZ_CBCSCN010000004.1"/>
</dbReference>
<gene>
    <name evidence="1" type="ORF">EHSB41UT_00414</name>
</gene>
<dbReference type="Proteomes" id="UP000196573">
    <property type="component" value="Unassembled WGS sequence"/>
</dbReference>
<dbReference type="OrthoDB" id="5736604at2"/>
<dbReference type="InterPro" id="IPR047742">
    <property type="entry name" value="PA4642-like"/>
</dbReference>
<proteinExistence type="predicted"/>
<keyword evidence="2" id="KW-1185">Reference proteome</keyword>
<evidence type="ECO:0008006" key="3">
    <source>
        <dbReference type="Google" id="ProtNLM"/>
    </source>
</evidence>
<dbReference type="EMBL" id="FWPT01000001">
    <property type="protein sequence ID" value="SMA34530.1"/>
    <property type="molecule type" value="Genomic_DNA"/>
</dbReference>
<organism evidence="1 2">
    <name type="scientific">Parendozoicomonas haliclonae</name>
    <dbReference type="NCBI Taxonomy" id="1960125"/>
    <lineage>
        <taxon>Bacteria</taxon>
        <taxon>Pseudomonadati</taxon>
        <taxon>Pseudomonadota</taxon>
        <taxon>Gammaproteobacteria</taxon>
        <taxon>Oceanospirillales</taxon>
        <taxon>Endozoicomonadaceae</taxon>
        <taxon>Parendozoicomonas</taxon>
    </lineage>
</organism>
<protein>
    <recommendedName>
        <fullName evidence="3">Aminopeptidase N</fullName>
    </recommendedName>
</protein>
<accession>A0A1X7AEG6</accession>
<evidence type="ECO:0000313" key="1">
    <source>
        <dbReference type="EMBL" id="SMA34530.1"/>
    </source>
</evidence>
<name>A0A1X7AEG6_9GAMM</name>
<evidence type="ECO:0000313" key="2">
    <source>
        <dbReference type="Proteomes" id="UP000196573"/>
    </source>
</evidence>
<dbReference type="NCBIfam" id="NF038106">
    <property type="entry name" value="gamma_NF038106"/>
    <property type="match status" value="1"/>
</dbReference>
<sequence length="95" mass="10981">MKKDKQKVIGEELSDERLQSLLELEAEKGVDPDYFILMRAYRALRSHDFERFLTFFIEKGLKIDNKGPEGKTLAEEIAEHQHGEEYLTALQNVAA</sequence>